<gene>
    <name evidence="3" type="ORF">KI387_002568</name>
</gene>
<comment type="caution">
    <text evidence="3">The sequence shown here is derived from an EMBL/GenBank/DDBJ whole genome shotgun (WGS) entry which is preliminary data.</text>
</comment>
<dbReference type="Gene3D" id="3.10.590.10">
    <property type="entry name" value="ph1033 like domains"/>
    <property type="match status" value="1"/>
</dbReference>
<sequence length="629" mass="68782">APVSDVSLSEASSSVTSLGDSASLKDSEVEQETMVEQGLYYPPQNNYYGVVYPGYEVMGNEWDEQGGVVGMDALEYPYAGVQAENGSLLYYMPSYGYTQPAYNPYNPYIPGAVYGMDGQFLAPQPYYPGPIYQQPYTPPAYFQPPVAYGSEVSPAFSWDSGLVVAANGNGVNGNSTTGVQRTNNSLASVPYSKVTQSARKSSTALDSKVPLHSPELLQSSSVSAGQPASLNAGPQSLRPLTKIPQHGSTVPAGVLPKGFVQLGKVPSNQGKPTVLFPNHVPEVKANGHEWLGSDRLKLRGKIPNGNLDALNEQNRGPRINKTRNSWVSSVDSTAGDQEVVGNEAYGPAINRDQYNLSDFPTKYDDALFFVIKSYSEDDVHKSIKYNVWASTPNGNKRLDGAYQAAKERSGGKPGSCPVFLFFSVNASGQFCGVAEMTGPVDFNKSMPFWQQDKWNGYFTVKWHIIKDVSNSQFRHIILENNDNKPVTNSRDTQEIKLSLGIEMLNIFKNFSLKTSILDDFMFYENRQKTMQDKKKLSYQQEQLQTVGRYDAVQRKALGEQQSRAEGEVKAGMHLDLKAANGSQVPAPSITKQTSLEPSVASKDRIAPPNPVNMTKGEPEGTGDGTIKKE</sequence>
<keyword evidence="4" id="KW-1185">Reference proteome</keyword>
<feature type="compositionally biased region" description="Polar residues" evidence="1">
    <location>
        <begin position="580"/>
        <end position="596"/>
    </location>
</feature>
<feature type="region of interest" description="Disordered" evidence="1">
    <location>
        <begin position="312"/>
        <end position="333"/>
    </location>
</feature>
<feature type="region of interest" description="Disordered" evidence="1">
    <location>
        <begin position="218"/>
        <end position="245"/>
    </location>
</feature>
<dbReference type="PANTHER" id="PTHR12357">
    <property type="entry name" value="YTH YT521-B HOMOLOGY DOMAIN-CONTAINING"/>
    <property type="match status" value="1"/>
</dbReference>
<dbReference type="InterPro" id="IPR007275">
    <property type="entry name" value="YTH_domain"/>
</dbReference>
<dbReference type="PROSITE" id="PS50882">
    <property type="entry name" value="YTH"/>
    <property type="match status" value="1"/>
</dbReference>
<accession>A0AA38GZN3</accession>
<feature type="compositionally biased region" description="Polar residues" evidence="1">
    <location>
        <begin position="218"/>
        <end position="234"/>
    </location>
</feature>
<dbReference type="GO" id="GO:0003729">
    <property type="term" value="F:mRNA binding"/>
    <property type="evidence" value="ECO:0007669"/>
    <property type="project" value="TreeGrafter"/>
</dbReference>
<dbReference type="PANTHER" id="PTHR12357:SF127">
    <property type="entry name" value="YTH DOMAIN-CONTAINING FAMILY PROTEIN"/>
    <property type="match status" value="1"/>
</dbReference>
<evidence type="ECO:0000313" key="4">
    <source>
        <dbReference type="Proteomes" id="UP000824469"/>
    </source>
</evidence>
<feature type="region of interest" description="Disordered" evidence="1">
    <location>
        <begin position="1"/>
        <end position="28"/>
    </location>
</feature>
<dbReference type="InterPro" id="IPR045168">
    <property type="entry name" value="YTH_prot"/>
</dbReference>
<evidence type="ECO:0000256" key="1">
    <source>
        <dbReference type="SAM" id="MobiDB-lite"/>
    </source>
</evidence>
<dbReference type="GO" id="GO:0061157">
    <property type="term" value="P:mRNA destabilization"/>
    <property type="evidence" value="ECO:0007669"/>
    <property type="project" value="TreeGrafter"/>
</dbReference>
<dbReference type="Proteomes" id="UP000824469">
    <property type="component" value="Unassembled WGS sequence"/>
</dbReference>
<dbReference type="SMR" id="A0AA38GZN3"/>
<dbReference type="GO" id="GO:0005737">
    <property type="term" value="C:cytoplasm"/>
    <property type="evidence" value="ECO:0007669"/>
    <property type="project" value="TreeGrafter"/>
</dbReference>
<feature type="non-terminal residue" evidence="3">
    <location>
        <position position="1"/>
    </location>
</feature>
<feature type="region of interest" description="Disordered" evidence="1">
    <location>
        <begin position="578"/>
        <end position="629"/>
    </location>
</feature>
<dbReference type="EMBL" id="JAHRHJ020000001">
    <property type="protein sequence ID" value="KAH9330460.1"/>
    <property type="molecule type" value="Genomic_DNA"/>
</dbReference>
<proteinExistence type="predicted"/>
<dbReference type="OMA" id="KANGHEW"/>
<evidence type="ECO:0000259" key="2">
    <source>
        <dbReference type="PROSITE" id="PS50882"/>
    </source>
</evidence>
<name>A0AA38GZN3_TAXCH</name>
<feature type="domain" description="YTH" evidence="2">
    <location>
        <begin position="366"/>
        <end position="507"/>
    </location>
</feature>
<dbReference type="Pfam" id="PF04146">
    <property type="entry name" value="YTH"/>
    <property type="match status" value="1"/>
</dbReference>
<dbReference type="AlphaFoldDB" id="A0AA38GZN3"/>
<feature type="compositionally biased region" description="Low complexity" evidence="1">
    <location>
        <begin position="1"/>
        <end position="17"/>
    </location>
</feature>
<evidence type="ECO:0000313" key="3">
    <source>
        <dbReference type="EMBL" id="KAH9330460.1"/>
    </source>
</evidence>
<feature type="compositionally biased region" description="Polar residues" evidence="1">
    <location>
        <begin position="322"/>
        <end position="333"/>
    </location>
</feature>
<dbReference type="CDD" id="cd21134">
    <property type="entry name" value="YTH"/>
    <property type="match status" value="1"/>
</dbReference>
<organism evidence="3 4">
    <name type="scientific">Taxus chinensis</name>
    <name type="common">Chinese yew</name>
    <name type="synonym">Taxus wallichiana var. chinensis</name>
    <dbReference type="NCBI Taxonomy" id="29808"/>
    <lineage>
        <taxon>Eukaryota</taxon>
        <taxon>Viridiplantae</taxon>
        <taxon>Streptophyta</taxon>
        <taxon>Embryophyta</taxon>
        <taxon>Tracheophyta</taxon>
        <taxon>Spermatophyta</taxon>
        <taxon>Pinopsida</taxon>
        <taxon>Pinidae</taxon>
        <taxon>Conifers II</taxon>
        <taxon>Cupressales</taxon>
        <taxon>Taxaceae</taxon>
        <taxon>Taxus</taxon>
    </lineage>
</organism>
<reference evidence="3 4" key="1">
    <citation type="journal article" date="2021" name="Nat. Plants">
        <title>The Taxus genome provides insights into paclitaxel biosynthesis.</title>
        <authorList>
            <person name="Xiong X."/>
            <person name="Gou J."/>
            <person name="Liao Q."/>
            <person name="Li Y."/>
            <person name="Zhou Q."/>
            <person name="Bi G."/>
            <person name="Li C."/>
            <person name="Du R."/>
            <person name="Wang X."/>
            <person name="Sun T."/>
            <person name="Guo L."/>
            <person name="Liang H."/>
            <person name="Lu P."/>
            <person name="Wu Y."/>
            <person name="Zhang Z."/>
            <person name="Ro D.K."/>
            <person name="Shang Y."/>
            <person name="Huang S."/>
            <person name="Yan J."/>
        </authorList>
    </citation>
    <scope>NUCLEOTIDE SEQUENCE [LARGE SCALE GENOMIC DNA]</scope>
    <source>
        <strain evidence="3">Ta-2019</strain>
    </source>
</reference>
<protein>
    <recommendedName>
        <fullName evidence="2">YTH domain-containing protein</fullName>
    </recommendedName>
</protein>